<dbReference type="EMBL" id="LBUP01000001">
    <property type="protein sequence ID" value="KKQ67084.1"/>
    <property type="molecule type" value="Genomic_DNA"/>
</dbReference>
<accession>A0A0G0M0B7</accession>
<sequence length="258" mass="29414">MQKGFALPSFILKILIGIGVLILIFGGASLFSIFSNQNVPPPQITANFVNLDKVEKISRFRSCTGHVVVPQNEKESKRNMKHYLWEKKENRGADKVVEIYAPFDGYITLIFSLNDNEQELWISPRRMFANLPPVGMWSFSAEHIKVKDGLKTGDRVKAGELVGFTGFLDDYYSFDAIYGKIGLPPKKIDNWLSPFADLDSVFNHMSDEVFAQFQQKGVVSRKQMIISKEERDQNPCDYRGEGPELMEVNLDNSWVELH</sequence>
<reference evidence="2 3" key="1">
    <citation type="journal article" date="2015" name="Nature">
        <title>rRNA introns, odd ribosomes, and small enigmatic genomes across a large radiation of phyla.</title>
        <authorList>
            <person name="Brown C.T."/>
            <person name="Hug L.A."/>
            <person name="Thomas B.C."/>
            <person name="Sharon I."/>
            <person name="Castelle C.J."/>
            <person name="Singh A."/>
            <person name="Wilkins M.J."/>
            <person name="Williams K.H."/>
            <person name="Banfield J.F."/>
        </authorList>
    </citation>
    <scope>NUCLEOTIDE SEQUENCE [LARGE SCALE GENOMIC DNA]</scope>
</reference>
<dbReference type="Proteomes" id="UP000034235">
    <property type="component" value="Unassembled WGS sequence"/>
</dbReference>
<keyword evidence="1" id="KW-0812">Transmembrane</keyword>
<evidence type="ECO:0000313" key="2">
    <source>
        <dbReference type="EMBL" id="KKQ67084.1"/>
    </source>
</evidence>
<proteinExistence type="predicted"/>
<organism evidence="2 3">
    <name type="scientific">Candidatus Daviesbacteria bacterium GW2011_GWA2_38_24</name>
    <dbReference type="NCBI Taxonomy" id="1618422"/>
    <lineage>
        <taxon>Bacteria</taxon>
        <taxon>Candidatus Daviesiibacteriota</taxon>
    </lineage>
</organism>
<gene>
    <name evidence="2" type="ORF">US86_C0001G0011</name>
</gene>
<name>A0A0G0M0B7_9BACT</name>
<comment type="caution">
    <text evidence="2">The sequence shown here is derived from an EMBL/GenBank/DDBJ whole genome shotgun (WGS) entry which is preliminary data.</text>
</comment>
<keyword evidence="1" id="KW-0472">Membrane</keyword>
<keyword evidence="1" id="KW-1133">Transmembrane helix</keyword>
<evidence type="ECO:0000256" key="1">
    <source>
        <dbReference type="SAM" id="Phobius"/>
    </source>
</evidence>
<dbReference type="AlphaFoldDB" id="A0A0G0M0B7"/>
<protein>
    <submittedName>
        <fullName evidence="2">Uncharacterized protein</fullName>
    </submittedName>
</protein>
<feature type="transmembrane region" description="Helical" evidence="1">
    <location>
        <begin position="12"/>
        <end position="34"/>
    </location>
</feature>
<evidence type="ECO:0000313" key="3">
    <source>
        <dbReference type="Proteomes" id="UP000034235"/>
    </source>
</evidence>